<evidence type="ECO:0000256" key="3">
    <source>
        <dbReference type="ARBA" id="ARBA00022475"/>
    </source>
</evidence>
<name>A0ABT7SU69_9ALTE</name>
<evidence type="ECO:0000256" key="5">
    <source>
        <dbReference type="ARBA" id="ARBA00022989"/>
    </source>
</evidence>
<evidence type="ECO:0000256" key="8">
    <source>
        <dbReference type="SAM" id="Phobius"/>
    </source>
</evidence>
<evidence type="ECO:0000256" key="1">
    <source>
        <dbReference type="ARBA" id="ARBA00004167"/>
    </source>
</evidence>
<protein>
    <submittedName>
        <fullName evidence="10">Tetratricopeptide repeat protein</fullName>
    </submittedName>
</protein>
<comment type="subcellular location">
    <subcellularLocation>
        <location evidence="2">Cell membrane</location>
    </subcellularLocation>
    <subcellularLocation>
        <location evidence="1">Membrane</location>
        <topology evidence="1">Single-pass membrane protein</topology>
    </subcellularLocation>
</comment>
<dbReference type="PANTHER" id="PTHR38035">
    <property type="entry name" value="UPF0070 PROTEIN YFGM"/>
    <property type="match status" value="1"/>
</dbReference>
<evidence type="ECO:0000259" key="9">
    <source>
        <dbReference type="Pfam" id="PF09976"/>
    </source>
</evidence>
<dbReference type="EMBL" id="JAUCBP010000002">
    <property type="protein sequence ID" value="MDM7859700.1"/>
    <property type="molecule type" value="Genomic_DNA"/>
</dbReference>
<evidence type="ECO:0000256" key="6">
    <source>
        <dbReference type="ARBA" id="ARBA00023136"/>
    </source>
</evidence>
<accession>A0ABT7SU69</accession>
<evidence type="ECO:0000313" key="11">
    <source>
        <dbReference type="Proteomes" id="UP001234343"/>
    </source>
</evidence>
<reference evidence="10 11" key="1">
    <citation type="submission" date="2023-06" db="EMBL/GenBank/DDBJ databases">
        <title>Alteromonas sp. ASW11-36 isolated from intertidal sand.</title>
        <authorList>
            <person name="Li Y."/>
        </authorList>
    </citation>
    <scope>NUCLEOTIDE SEQUENCE [LARGE SCALE GENOMIC DNA]</scope>
    <source>
        <strain evidence="10 11">ASW11-36</strain>
    </source>
</reference>
<evidence type="ECO:0000256" key="2">
    <source>
        <dbReference type="ARBA" id="ARBA00004236"/>
    </source>
</evidence>
<proteinExistence type="predicted"/>
<keyword evidence="7" id="KW-0143">Chaperone</keyword>
<evidence type="ECO:0000313" key="10">
    <source>
        <dbReference type="EMBL" id="MDM7859700.1"/>
    </source>
</evidence>
<dbReference type="Proteomes" id="UP001234343">
    <property type="component" value="Unassembled WGS sequence"/>
</dbReference>
<gene>
    <name evidence="10" type="ORF">QTP81_03635</name>
</gene>
<dbReference type="PIRSF" id="PIRSF006170">
    <property type="entry name" value="YfgM"/>
    <property type="match status" value="1"/>
</dbReference>
<dbReference type="InterPro" id="IPR026039">
    <property type="entry name" value="YfgM"/>
</dbReference>
<dbReference type="Pfam" id="PF09976">
    <property type="entry name" value="TPR_21"/>
    <property type="match status" value="1"/>
</dbReference>
<evidence type="ECO:0000256" key="4">
    <source>
        <dbReference type="ARBA" id="ARBA00022692"/>
    </source>
</evidence>
<feature type="transmembrane region" description="Helical" evidence="8">
    <location>
        <begin position="21"/>
        <end position="42"/>
    </location>
</feature>
<dbReference type="RefSeq" id="WP_289363787.1">
    <property type="nucleotide sequence ID" value="NZ_JAUCBP010000002.1"/>
</dbReference>
<evidence type="ECO:0000256" key="7">
    <source>
        <dbReference type="ARBA" id="ARBA00023186"/>
    </source>
</evidence>
<keyword evidence="6 8" id="KW-0472">Membrane</keyword>
<keyword evidence="4 8" id="KW-0812">Transmembrane</keyword>
<comment type="caution">
    <text evidence="10">The sequence shown here is derived from an EMBL/GenBank/DDBJ whole genome shotgun (WGS) entry which is preliminary data.</text>
</comment>
<keyword evidence="5 8" id="KW-1133">Transmembrane helix</keyword>
<dbReference type="InterPro" id="IPR018704">
    <property type="entry name" value="SecYEG/CpoB_TPR"/>
</dbReference>
<organism evidence="10 11">
    <name type="scientific">Alteromonas arenosi</name>
    <dbReference type="NCBI Taxonomy" id="3055817"/>
    <lineage>
        <taxon>Bacteria</taxon>
        <taxon>Pseudomonadati</taxon>
        <taxon>Pseudomonadota</taxon>
        <taxon>Gammaproteobacteria</taxon>
        <taxon>Alteromonadales</taxon>
        <taxon>Alteromonadaceae</taxon>
        <taxon>Alteromonas/Salinimonas group</taxon>
        <taxon>Alteromonas</taxon>
    </lineage>
</organism>
<sequence length="205" mass="21884">MEQFATEEQQVEAIKRFWKENGIAIVVGAVIGLGGLWGWQYYSDSQLAAKEAASQGYQDVVENLQADDGIAKAEAFLAEYESTGYAAMTALVLAAQEVENNNLEAAQRHLQTAVASQDGALKNVALLRLARVQLALNNAQAALDSVAKVEGDAFTAQVEEIKGDAFVVLADFTKARLAYSAAVEADSANRLVKMKLDNLAITAGS</sequence>
<keyword evidence="3" id="KW-1003">Cell membrane</keyword>
<dbReference type="PANTHER" id="PTHR38035:SF1">
    <property type="entry name" value="ANCILLARY SECYEG TRANSLOCON SUBUNIT"/>
    <property type="match status" value="1"/>
</dbReference>
<keyword evidence="11" id="KW-1185">Reference proteome</keyword>
<feature type="domain" description="Ancillary SecYEG translocon subunit/Cell division coordinator CpoB TPR" evidence="9">
    <location>
        <begin position="15"/>
        <end position="200"/>
    </location>
</feature>